<keyword evidence="3 6" id="KW-1133">Transmembrane helix</keyword>
<dbReference type="InterPro" id="IPR036259">
    <property type="entry name" value="MFS_trans_sf"/>
</dbReference>
<dbReference type="PANTHER" id="PTHR23534">
    <property type="entry name" value="MFS PERMEASE"/>
    <property type="match status" value="1"/>
</dbReference>
<name>A0A516Q4S4_9ACTN</name>
<protein>
    <submittedName>
        <fullName evidence="8">MFS transporter</fullName>
    </submittedName>
</protein>
<dbReference type="InterPro" id="IPR020846">
    <property type="entry name" value="MFS_dom"/>
</dbReference>
<evidence type="ECO:0000313" key="9">
    <source>
        <dbReference type="Proteomes" id="UP000319263"/>
    </source>
</evidence>
<feature type="transmembrane region" description="Helical" evidence="6">
    <location>
        <begin position="345"/>
        <end position="368"/>
    </location>
</feature>
<evidence type="ECO:0000256" key="1">
    <source>
        <dbReference type="ARBA" id="ARBA00004651"/>
    </source>
</evidence>
<feature type="transmembrane region" description="Helical" evidence="6">
    <location>
        <begin position="404"/>
        <end position="427"/>
    </location>
</feature>
<keyword evidence="9" id="KW-1185">Reference proteome</keyword>
<evidence type="ECO:0000256" key="6">
    <source>
        <dbReference type="SAM" id="Phobius"/>
    </source>
</evidence>
<feature type="transmembrane region" description="Helical" evidence="6">
    <location>
        <begin position="258"/>
        <end position="276"/>
    </location>
</feature>
<evidence type="ECO:0000256" key="4">
    <source>
        <dbReference type="ARBA" id="ARBA00023136"/>
    </source>
</evidence>
<dbReference type="KEGG" id="mik:FOE78_23295"/>
<organism evidence="8 9">
    <name type="scientific">Microlunatus elymi</name>
    <dbReference type="NCBI Taxonomy" id="2596828"/>
    <lineage>
        <taxon>Bacteria</taxon>
        <taxon>Bacillati</taxon>
        <taxon>Actinomycetota</taxon>
        <taxon>Actinomycetes</taxon>
        <taxon>Propionibacteriales</taxon>
        <taxon>Propionibacteriaceae</taxon>
        <taxon>Microlunatus</taxon>
    </lineage>
</organism>
<dbReference type="OrthoDB" id="9776171at2"/>
<dbReference type="InterPro" id="IPR011701">
    <property type="entry name" value="MFS"/>
</dbReference>
<feature type="transmembrane region" description="Helical" evidence="6">
    <location>
        <begin position="130"/>
        <end position="151"/>
    </location>
</feature>
<dbReference type="Pfam" id="PF07690">
    <property type="entry name" value="MFS_1"/>
    <property type="match status" value="1"/>
</dbReference>
<evidence type="ECO:0000313" key="8">
    <source>
        <dbReference type="EMBL" id="QDP98439.1"/>
    </source>
</evidence>
<dbReference type="GO" id="GO:0005886">
    <property type="term" value="C:plasma membrane"/>
    <property type="evidence" value="ECO:0007669"/>
    <property type="project" value="UniProtKB-SubCell"/>
</dbReference>
<feature type="transmembrane region" description="Helical" evidence="6">
    <location>
        <begin position="194"/>
        <end position="219"/>
    </location>
</feature>
<evidence type="ECO:0000256" key="3">
    <source>
        <dbReference type="ARBA" id="ARBA00022989"/>
    </source>
</evidence>
<feature type="region of interest" description="Disordered" evidence="5">
    <location>
        <begin position="1"/>
        <end position="20"/>
    </location>
</feature>
<evidence type="ECO:0000259" key="7">
    <source>
        <dbReference type="PROSITE" id="PS50850"/>
    </source>
</evidence>
<evidence type="ECO:0000256" key="2">
    <source>
        <dbReference type="ARBA" id="ARBA00022692"/>
    </source>
</evidence>
<accession>A0A516Q4S4</accession>
<feature type="domain" description="Major facilitator superfamily (MFS) profile" evidence="7">
    <location>
        <begin position="37"/>
        <end position="433"/>
    </location>
</feature>
<proteinExistence type="predicted"/>
<gene>
    <name evidence="8" type="ORF">FOE78_23295</name>
</gene>
<feature type="transmembrane region" description="Helical" evidence="6">
    <location>
        <begin position="102"/>
        <end position="124"/>
    </location>
</feature>
<feature type="transmembrane region" description="Helical" evidence="6">
    <location>
        <begin position="75"/>
        <end position="95"/>
    </location>
</feature>
<comment type="subcellular location">
    <subcellularLocation>
        <location evidence="1">Cell membrane</location>
        <topology evidence="1">Multi-pass membrane protein</topology>
    </subcellularLocation>
</comment>
<dbReference type="EMBL" id="CP041692">
    <property type="protein sequence ID" value="QDP98439.1"/>
    <property type="molecule type" value="Genomic_DNA"/>
</dbReference>
<evidence type="ECO:0000256" key="5">
    <source>
        <dbReference type="SAM" id="MobiDB-lite"/>
    </source>
</evidence>
<keyword evidence="4 6" id="KW-0472">Membrane</keyword>
<feature type="transmembrane region" description="Helical" evidence="6">
    <location>
        <begin position="321"/>
        <end position="339"/>
    </location>
</feature>
<dbReference type="GO" id="GO:0022857">
    <property type="term" value="F:transmembrane transporter activity"/>
    <property type="evidence" value="ECO:0007669"/>
    <property type="project" value="InterPro"/>
</dbReference>
<reference evidence="8 9" key="1">
    <citation type="submission" date="2019-07" db="EMBL/GenBank/DDBJ databases">
        <title>Microlunatus dokdonensis sp. nov. isolated from the rhizospheric soil of the wild plant Elymus tsukushiensis.</title>
        <authorList>
            <person name="Ghim S.-Y."/>
            <person name="Hwang Y.-J."/>
            <person name="Son J.-S."/>
            <person name="Shin J.-H."/>
        </authorList>
    </citation>
    <scope>NUCLEOTIDE SEQUENCE [LARGE SCALE GENOMIC DNA]</scope>
    <source>
        <strain evidence="8 9">KUDC0627</strain>
    </source>
</reference>
<dbReference type="AlphaFoldDB" id="A0A516Q4S4"/>
<dbReference type="SUPFAM" id="SSF103473">
    <property type="entry name" value="MFS general substrate transporter"/>
    <property type="match status" value="1"/>
</dbReference>
<dbReference type="RefSeq" id="WP_143988378.1">
    <property type="nucleotide sequence ID" value="NZ_CP041692.1"/>
</dbReference>
<dbReference type="Gene3D" id="1.20.1250.20">
    <property type="entry name" value="MFS general substrate transporter like domains"/>
    <property type="match status" value="1"/>
</dbReference>
<dbReference type="PANTHER" id="PTHR23534:SF1">
    <property type="entry name" value="MAJOR FACILITATOR SUPERFAMILY PROTEIN"/>
    <property type="match status" value="1"/>
</dbReference>
<sequence length="437" mass="45199">MHQSSESGAPAGSSVAESSSLSEWQNEPRIVSLQRRSLVLLIVGQVLGSFGMGASPSVGILLAEEVTGSETLAGLARTSATLGAALLGIPLALLATRGGRRIALSAGWFLAALGAVALICATVTDNIALLIGGMLLFGAGTAAMLQSRFAATDLARPLNRGRTLSLVVWCGTLGSVLGPNLGEPGTVVSRRLGLPPLAGAFVIALVMLIIAGLLILIFLRPDPLLTATEHEHRDGRPIKRRSIRQVFGTLWSIRPARFALVVVIGAHLSMVSLMTMTPVQMHHHGSSLTIVGITISIHVLGMFALSPLVGWASDRVGPVRVIMLGQLIFIGSSVAAMISGGNEGWTMISLFLLGLGWSCGTVPGSILLSESVPADVRTSSQGMVDTAMNGFAALAALISGPLFALVGFGGLSLMAVLVAIPLLAYAVRIDRAVVVAH</sequence>
<dbReference type="PROSITE" id="PS50850">
    <property type="entry name" value="MFS"/>
    <property type="match status" value="1"/>
</dbReference>
<feature type="transmembrane region" description="Helical" evidence="6">
    <location>
        <begin position="288"/>
        <end position="309"/>
    </location>
</feature>
<keyword evidence="2 6" id="KW-0812">Transmembrane</keyword>
<feature type="transmembrane region" description="Helical" evidence="6">
    <location>
        <begin position="38"/>
        <end position="63"/>
    </location>
</feature>
<feature type="transmembrane region" description="Helical" evidence="6">
    <location>
        <begin position="163"/>
        <end position="182"/>
    </location>
</feature>
<dbReference type="Proteomes" id="UP000319263">
    <property type="component" value="Chromosome"/>
</dbReference>